<keyword evidence="4" id="KW-1185">Reference proteome</keyword>
<feature type="compositionally biased region" description="Polar residues" evidence="1">
    <location>
        <begin position="104"/>
        <end position="114"/>
    </location>
</feature>
<dbReference type="InterPro" id="IPR050583">
    <property type="entry name" value="Mycobacterial_A85_antigen"/>
</dbReference>
<feature type="transmembrane region" description="Helical" evidence="2">
    <location>
        <begin position="38"/>
        <end position="56"/>
    </location>
</feature>
<dbReference type="Pfam" id="PF00756">
    <property type="entry name" value="Esterase"/>
    <property type="match status" value="1"/>
</dbReference>
<reference evidence="3 4" key="1">
    <citation type="submission" date="2020-08" db="EMBL/GenBank/DDBJ databases">
        <title>Winkia gen. nov., sp. nov., isolated from faeces of the Anser albifrons in China.</title>
        <authorList>
            <person name="Liu Q."/>
        </authorList>
    </citation>
    <scope>NUCLEOTIDE SEQUENCE [LARGE SCALE GENOMIC DNA]</scope>
    <source>
        <strain evidence="3 4">C62</strain>
    </source>
</reference>
<dbReference type="PANTHER" id="PTHR48098">
    <property type="entry name" value="ENTEROCHELIN ESTERASE-RELATED"/>
    <property type="match status" value="1"/>
</dbReference>
<keyword evidence="2" id="KW-1133">Transmembrane helix</keyword>
<evidence type="ECO:0000256" key="1">
    <source>
        <dbReference type="SAM" id="MobiDB-lite"/>
    </source>
</evidence>
<evidence type="ECO:0000256" key="2">
    <source>
        <dbReference type="SAM" id="Phobius"/>
    </source>
</evidence>
<keyword evidence="2" id="KW-0472">Membrane</keyword>
<evidence type="ECO:0000313" key="4">
    <source>
        <dbReference type="Proteomes" id="UP000627538"/>
    </source>
</evidence>
<proteinExistence type="predicted"/>
<sequence>MLTSLTTVIVSWVVVCLVFAGGIWVFGRVGRWAWIGRLGAVVLTCVCLVCAIGLTINRPMGYVSDPGDLMRLVSPSHTDDLSPAEVGTPPTPAPAASLGPLTELPTSTAPVRSSSAERAKWNPDWHDEGGGVRSAKWTGPTSKATELVRVWTPRGYSPTDKQRYSVIVFLHGSPGSPQGVIESLDARRQLQDLIDRKVIPPSIFVVPEVNLAGGPPSCADIPGKPQAQKWLSVDIPTMIRTQFPNVATERANWLVMGISSGAYCAGRTALVHPEIWGAAGVLSGYDYPVVGALGQGSKELGRANTLSVMLARERAFPVWLYLSGTQSDPDSVNVAHTIVTGPLHSDDRIYTHITPTGGHNWVQWKGELPLIMTWWGKQLNHDHVGAEAAPQVGGDVTAEHKPETYAPTPFSLMGWATLTVSIIVAASCVLVFVWVLPARSRARHSRPGVFKRGFGLGMCVITLVVAIGLVVNKMEEFYASIGELLSEIG</sequence>
<dbReference type="GO" id="GO:0016747">
    <property type="term" value="F:acyltransferase activity, transferring groups other than amino-acyl groups"/>
    <property type="evidence" value="ECO:0007669"/>
    <property type="project" value="TreeGrafter"/>
</dbReference>
<evidence type="ECO:0000313" key="3">
    <source>
        <dbReference type="EMBL" id="MBD3689963.1"/>
    </source>
</evidence>
<name>A0A8I0KUQ8_9ACTO</name>
<dbReference type="Gene3D" id="3.40.50.1820">
    <property type="entry name" value="alpha/beta hydrolase"/>
    <property type="match status" value="1"/>
</dbReference>
<keyword evidence="2" id="KW-0812">Transmembrane</keyword>
<dbReference type="RefSeq" id="WP_191072074.1">
    <property type="nucleotide sequence ID" value="NZ_JACRUO010000002.1"/>
</dbReference>
<dbReference type="PANTHER" id="PTHR48098:SF1">
    <property type="entry name" value="DIACYLGLYCEROL ACYLTRANSFERASE_MYCOLYLTRANSFERASE AG85A"/>
    <property type="match status" value="1"/>
</dbReference>
<dbReference type="InterPro" id="IPR000801">
    <property type="entry name" value="Esterase-like"/>
</dbReference>
<feature type="transmembrane region" description="Helical" evidence="2">
    <location>
        <begin position="6"/>
        <end position="26"/>
    </location>
</feature>
<gene>
    <name evidence="3" type="ORF">H8R10_06965</name>
</gene>
<dbReference type="SUPFAM" id="SSF53474">
    <property type="entry name" value="alpha/beta-Hydrolases"/>
    <property type="match status" value="1"/>
</dbReference>
<protein>
    <recommendedName>
        <fullName evidence="5">Esterase</fullName>
    </recommendedName>
</protein>
<dbReference type="Proteomes" id="UP000627538">
    <property type="component" value="Unassembled WGS sequence"/>
</dbReference>
<organism evidence="3 4">
    <name type="scientific">Nanchangia anserum</name>
    <dbReference type="NCBI Taxonomy" id="2692125"/>
    <lineage>
        <taxon>Bacteria</taxon>
        <taxon>Bacillati</taxon>
        <taxon>Actinomycetota</taxon>
        <taxon>Actinomycetes</taxon>
        <taxon>Actinomycetales</taxon>
        <taxon>Actinomycetaceae</taxon>
        <taxon>Nanchangia</taxon>
    </lineage>
</organism>
<feature type="region of interest" description="Disordered" evidence="1">
    <location>
        <begin position="78"/>
        <end position="139"/>
    </location>
</feature>
<dbReference type="EMBL" id="JACRUO010000002">
    <property type="protein sequence ID" value="MBD3689963.1"/>
    <property type="molecule type" value="Genomic_DNA"/>
</dbReference>
<evidence type="ECO:0008006" key="5">
    <source>
        <dbReference type="Google" id="ProtNLM"/>
    </source>
</evidence>
<dbReference type="InterPro" id="IPR029058">
    <property type="entry name" value="AB_hydrolase_fold"/>
</dbReference>
<accession>A0A8I0KUQ8</accession>
<comment type="caution">
    <text evidence="3">The sequence shown here is derived from an EMBL/GenBank/DDBJ whole genome shotgun (WGS) entry which is preliminary data.</text>
</comment>
<feature type="transmembrane region" description="Helical" evidence="2">
    <location>
        <begin position="449"/>
        <end position="471"/>
    </location>
</feature>
<feature type="transmembrane region" description="Helical" evidence="2">
    <location>
        <begin position="412"/>
        <end position="437"/>
    </location>
</feature>
<dbReference type="AlphaFoldDB" id="A0A8I0KUQ8"/>
<feature type="compositionally biased region" description="Basic and acidic residues" evidence="1">
    <location>
        <begin position="115"/>
        <end position="130"/>
    </location>
</feature>